<dbReference type="Proteomes" id="UP001430953">
    <property type="component" value="Unassembled WGS sequence"/>
</dbReference>
<keyword evidence="2" id="KW-1185">Reference proteome</keyword>
<evidence type="ECO:0000313" key="1">
    <source>
        <dbReference type="EMBL" id="KAL0107333.1"/>
    </source>
</evidence>
<evidence type="ECO:0008006" key="3">
    <source>
        <dbReference type="Google" id="ProtNLM"/>
    </source>
</evidence>
<dbReference type="AlphaFoldDB" id="A0AAW2EXI7"/>
<accession>A0AAW2EXI7</accession>
<name>A0AAW2EXI7_9HYME</name>
<organism evidence="1 2">
    <name type="scientific">Cardiocondyla obscurior</name>
    <dbReference type="NCBI Taxonomy" id="286306"/>
    <lineage>
        <taxon>Eukaryota</taxon>
        <taxon>Metazoa</taxon>
        <taxon>Ecdysozoa</taxon>
        <taxon>Arthropoda</taxon>
        <taxon>Hexapoda</taxon>
        <taxon>Insecta</taxon>
        <taxon>Pterygota</taxon>
        <taxon>Neoptera</taxon>
        <taxon>Endopterygota</taxon>
        <taxon>Hymenoptera</taxon>
        <taxon>Apocrita</taxon>
        <taxon>Aculeata</taxon>
        <taxon>Formicoidea</taxon>
        <taxon>Formicidae</taxon>
        <taxon>Myrmicinae</taxon>
        <taxon>Cardiocondyla</taxon>
    </lineage>
</organism>
<gene>
    <name evidence="1" type="ORF">PUN28_015706</name>
</gene>
<reference evidence="1 2" key="1">
    <citation type="submission" date="2023-03" db="EMBL/GenBank/DDBJ databases">
        <title>High recombination rates correlate with genetic variation in Cardiocondyla obscurior ants.</title>
        <authorList>
            <person name="Errbii M."/>
        </authorList>
    </citation>
    <scope>NUCLEOTIDE SEQUENCE [LARGE SCALE GENOMIC DNA]</scope>
    <source>
        <strain evidence="1">Alpha-2009</strain>
        <tissue evidence="1">Whole body</tissue>
    </source>
</reference>
<proteinExistence type="predicted"/>
<protein>
    <recommendedName>
        <fullName evidence="3">Ribosomal protein S14</fullName>
    </recommendedName>
</protein>
<evidence type="ECO:0000313" key="2">
    <source>
        <dbReference type="Proteomes" id="UP001430953"/>
    </source>
</evidence>
<comment type="caution">
    <text evidence="1">The sequence shown here is derived from an EMBL/GenBank/DDBJ whole genome shotgun (WGS) entry which is preliminary data.</text>
</comment>
<sequence length="136" mass="16182">MDINYTLALAPLSRRLSTSESTRSVLRRNGSMNIRGEMERLASPLSRSTWPLTPAIFFILQQARTLKRGLCRREKERLEEAHRFRSRKRFRNGRILTGYDNHSILRLLFNRRKRDFHRLNCKLYAVASNLRTKQYS</sequence>
<dbReference type="EMBL" id="JADYXP020000017">
    <property type="protein sequence ID" value="KAL0107333.1"/>
    <property type="molecule type" value="Genomic_DNA"/>
</dbReference>